<organism evidence="2 3">
    <name type="scientific">Nyssa sinensis</name>
    <dbReference type="NCBI Taxonomy" id="561372"/>
    <lineage>
        <taxon>Eukaryota</taxon>
        <taxon>Viridiplantae</taxon>
        <taxon>Streptophyta</taxon>
        <taxon>Embryophyta</taxon>
        <taxon>Tracheophyta</taxon>
        <taxon>Spermatophyta</taxon>
        <taxon>Magnoliopsida</taxon>
        <taxon>eudicotyledons</taxon>
        <taxon>Gunneridae</taxon>
        <taxon>Pentapetalae</taxon>
        <taxon>asterids</taxon>
        <taxon>Cornales</taxon>
        <taxon>Nyssaceae</taxon>
        <taxon>Nyssa</taxon>
    </lineage>
</organism>
<proteinExistence type="predicted"/>
<evidence type="ECO:0000313" key="2">
    <source>
        <dbReference type="EMBL" id="KAA8548008.1"/>
    </source>
</evidence>
<sequence>MAASMKYVVLIYIFTVAYSIRYVSSSSVSVCACHPQSNSFIYDLQLQCPLAIRLSSPVEMDRESLDRALKSIQMNVYTVVLFYASWCPFSSGVQSKFVVLGSMFPHIKHLMVEQSFASPSIFSRYRIHSLPSILMANQTARVWYHGPKDLDSLVHFYKRTTGLDPVVDLRASPVEKYMECLHPWNGTSSLKEILMREPYLVFSTLFLFLRAFLYFFPGILCHLMAFWVTYIPHLNFGESPQLLGRVLHLVDVKRVWSKLKLCKIRSIHRGPGEPGFGHHPWHLFPWARLRQQGHFTWQTRKHV</sequence>
<dbReference type="AlphaFoldDB" id="A0A5J5BYJ3"/>
<keyword evidence="1" id="KW-0812">Transmembrane</keyword>
<name>A0A5J5BYJ3_9ASTE</name>
<dbReference type="SUPFAM" id="SSF52833">
    <property type="entry name" value="Thioredoxin-like"/>
    <property type="match status" value="1"/>
</dbReference>
<evidence type="ECO:0008006" key="4">
    <source>
        <dbReference type="Google" id="ProtNLM"/>
    </source>
</evidence>
<gene>
    <name evidence="2" type="ORF">F0562_004437</name>
</gene>
<evidence type="ECO:0000256" key="1">
    <source>
        <dbReference type="SAM" id="Phobius"/>
    </source>
</evidence>
<accession>A0A5J5BYJ3</accession>
<dbReference type="InterPro" id="IPR036249">
    <property type="entry name" value="Thioredoxin-like_sf"/>
</dbReference>
<dbReference type="OrthoDB" id="1899781at2759"/>
<dbReference type="Gene3D" id="3.40.30.10">
    <property type="entry name" value="Glutaredoxin"/>
    <property type="match status" value="1"/>
</dbReference>
<dbReference type="Proteomes" id="UP000325577">
    <property type="component" value="Linkage Group LG1"/>
</dbReference>
<evidence type="ECO:0000313" key="3">
    <source>
        <dbReference type="Proteomes" id="UP000325577"/>
    </source>
</evidence>
<dbReference type="PROSITE" id="PS51257">
    <property type="entry name" value="PROKAR_LIPOPROTEIN"/>
    <property type="match status" value="1"/>
</dbReference>
<keyword evidence="3" id="KW-1185">Reference proteome</keyword>
<keyword evidence="1" id="KW-1133">Transmembrane helix</keyword>
<keyword evidence="1" id="KW-0472">Membrane</keyword>
<dbReference type="InterPro" id="IPR044794">
    <property type="entry name" value="APRL5/7"/>
</dbReference>
<dbReference type="EMBL" id="CM018032">
    <property type="protein sequence ID" value="KAA8548008.1"/>
    <property type="molecule type" value="Genomic_DNA"/>
</dbReference>
<reference evidence="2 3" key="1">
    <citation type="submission" date="2019-09" db="EMBL/GenBank/DDBJ databases">
        <title>A chromosome-level genome assembly of the Chinese tupelo Nyssa sinensis.</title>
        <authorList>
            <person name="Yang X."/>
            <person name="Kang M."/>
            <person name="Yang Y."/>
            <person name="Xiong H."/>
            <person name="Wang M."/>
            <person name="Zhang Z."/>
            <person name="Wang Z."/>
            <person name="Wu H."/>
            <person name="Ma T."/>
            <person name="Liu J."/>
            <person name="Xi Z."/>
        </authorList>
    </citation>
    <scope>NUCLEOTIDE SEQUENCE [LARGE SCALE GENOMIC DNA]</scope>
    <source>
        <strain evidence="2">J267</strain>
        <tissue evidence="2">Leaf</tissue>
    </source>
</reference>
<dbReference type="PANTHER" id="PTHR47126:SF3">
    <property type="entry name" value="5'-ADENYLYLSULFATE REDUCTASE-LIKE 5"/>
    <property type="match status" value="1"/>
</dbReference>
<dbReference type="PANTHER" id="PTHR47126">
    <property type="entry name" value="5'-ADENYLYLSULFATE REDUCTASE-LIKE 7"/>
    <property type="match status" value="1"/>
</dbReference>
<feature type="transmembrane region" description="Helical" evidence="1">
    <location>
        <begin position="199"/>
        <end position="228"/>
    </location>
</feature>
<protein>
    <recommendedName>
        <fullName evidence="4">Thioredoxin domain-containing protein</fullName>
    </recommendedName>
</protein>